<name>A0ABQ5HT66_9ASTR</name>
<evidence type="ECO:0000313" key="3">
    <source>
        <dbReference type="Proteomes" id="UP001151760"/>
    </source>
</evidence>
<feature type="compositionally biased region" description="Basic and acidic residues" evidence="1">
    <location>
        <begin position="136"/>
        <end position="145"/>
    </location>
</feature>
<dbReference type="Proteomes" id="UP001151760">
    <property type="component" value="Unassembled WGS sequence"/>
</dbReference>
<dbReference type="EMBL" id="BQNB010019959">
    <property type="protein sequence ID" value="GJT90830.1"/>
    <property type="molecule type" value="Genomic_DNA"/>
</dbReference>
<comment type="caution">
    <text evidence="2">The sequence shown here is derived from an EMBL/GenBank/DDBJ whole genome shotgun (WGS) entry which is preliminary data.</text>
</comment>
<evidence type="ECO:0000313" key="2">
    <source>
        <dbReference type="EMBL" id="GJT90830.1"/>
    </source>
</evidence>
<gene>
    <name evidence="2" type="ORF">Tco_1079675</name>
</gene>
<feature type="region of interest" description="Disordered" evidence="1">
    <location>
        <begin position="65"/>
        <end position="148"/>
    </location>
</feature>
<feature type="compositionally biased region" description="Basic and acidic residues" evidence="1">
    <location>
        <begin position="97"/>
        <end position="111"/>
    </location>
</feature>
<protein>
    <submittedName>
        <fullName evidence="2">Uncharacterized protein</fullName>
    </submittedName>
</protein>
<organism evidence="2 3">
    <name type="scientific">Tanacetum coccineum</name>
    <dbReference type="NCBI Taxonomy" id="301880"/>
    <lineage>
        <taxon>Eukaryota</taxon>
        <taxon>Viridiplantae</taxon>
        <taxon>Streptophyta</taxon>
        <taxon>Embryophyta</taxon>
        <taxon>Tracheophyta</taxon>
        <taxon>Spermatophyta</taxon>
        <taxon>Magnoliopsida</taxon>
        <taxon>eudicotyledons</taxon>
        <taxon>Gunneridae</taxon>
        <taxon>Pentapetalae</taxon>
        <taxon>asterids</taxon>
        <taxon>campanulids</taxon>
        <taxon>Asterales</taxon>
        <taxon>Asteraceae</taxon>
        <taxon>Asteroideae</taxon>
        <taxon>Anthemideae</taxon>
        <taxon>Anthemidinae</taxon>
        <taxon>Tanacetum</taxon>
    </lineage>
</organism>
<reference evidence="2" key="1">
    <citation type="journal article" date="2022" name="Int. J. Mol. Sci.">
        <title>Draft Genome of Tanacetum Coccineum: Genomic Comparison of Closely Related Tanacetum-Family Plants.</title>
        <authorList>
            <person name="Yamashiro T."/>
            <person name="Shiraishi A."/>
            <person name="Nakayama K."/>
            <person name="Satake H."/>
        </authorList>
    </citation>
    <scope>NUCLEOTIDE SEQUENCE</scope>
</reference>
<reference evidence="2" key="2">
    <citation type="submission" date="2022-01" db="EMBL/GenBank/DDBJ databases">
        <authorList>
            <person name="Yamashiro T."/>
            <person name="Shiraishi A."/>
            <person name="Satake H."/>
            <person name="Nakayama K."/>
        </authorList>
    </citation>
    <scope>NUCLEOTIDE SEQUENCE</scope>
</reference>
<accession>A0ABQ5HT66</accession>
<evidence type="ECO:0000256" key="1">
    <source>
        <dbReference type="SAM" id="MobiDB-lite"/>
    </source>
</evidence>
<keyword evidence="3" id="KW-1185">Reference proteome</keyword>
<sequence length="555" mass="64309">MTRSSTESKTSLAIAANLSELELKKILIDKMESNKSIHRSDEQKNLYKALVDAYESDKLILDTYGDTVSFKRRRDDEDKDEEPFAGSNRGSKRRRAGKEPESTSTPKEKTSKTSGKSYEGSKSKHKTAGETAQTKEPMHTTKDLEEPTQQEFETGTLPDAHGPVQPWLSSLAQKKDLRELFNELMDTPLDFSAFVMNRLTVDTLTPELLTGPTFELMKESCKSLVELEYLFEEVYKATTEQLDWNNPEGQQYPHDLRKPLPLIPNSRGHHVIPFDHFINNDLEYLRGGVSSQKYATSVTKTKAADYGHIKWIEDLVPNRMWSQVLVSYDKHALRGISHWGQKRQQFYGFASNRETARDVYSKRRIIAVTKLEIVDWHNYKHLDWITVRKDDDKLYKFKEGDFNRLHIQDIKDMLLLLVQGKLANLTVEEHLAFNVSLRMFTRSVVIQRRVEDLQLGVESYQKKLNLTKLDTYRLDLKRSDGILNDVWTALNDRLKGIRMEYLPQTIWRKSDKDNAGAMIHAIDKQLKTRRIMQSLEKFVGGRPYKGDFQLLQRTI</sequence>
<proteinExistence type="predicted"/>